<feature type="compositionally biased region" description="Polar residues" evidence="1">
    <location>
        <begin position="104"/>
        <end position="113"/>
    </location>
</feature>
<accession>A0ABV9SAX4</accession>
<reference evidence="3" key="1">
    <citation type="journal article" date="2019" name="Int. J. Syst. Evol. Microbiol.">
        <title>The Global Catalogue of Microorganisms (GCM) 10K type strain sequencing project: providing services to taxonomists for standard genome sequencing and annotation.</title>
        <authorList>
            <consortium name="The Broad Institute Genomics Platform"/>
            <consortium name="The Broad Institute Genome Sequencing Center for Infectious Disease"/>
            <person name="Wu L."/>
            <person name="Ma J."/>
        </authorList>
    </citation>
    <scope>NUCLEOTIDE SEQUENCE [LARGE SCALE GENOMIC DNA]</scope>
    <source>
        <strain evidence="3">ZS-22-S1</strain>
    </source>
</reference>
<evidence type="ECO:0000256" key="1">
    <source>
        <dbReference type="SAM" id="MobiDB-lite"/>
    </source>
</evidence>
<feature type="region of interest" description="Disordered" evidence="1">
    <location>
        <begin position="347"/>
        <end position="407"/>
    </location>
</feature>
<feature type="region of interest" description="Disordered" evidence="1">
    <location>
        <begin position="208"/>
        <end position="268"/>
    </location>
</feature>
<keyword evidence="3" id="KW-1185">Reference proteome</keyword>
<dbReference type="Gene3D" id="1.20.1260.20">
    <property type="entry name" value="PPE superfamily"/>
    <property type="match status" value="1"/>
</dbReference>
<proteinExistence type="predicted"/>
<protein>
    <recommendedName>
        <fullName evidence="4">PPE family protein</fullName>
    </recommendedName>
</protein>
<gene>
    <name evidence="2" type="ORF">ACFPCV_35810</name>
</gene>
<dbReference type="SUPFAM" id="SSF140459">
    <property type="entry name" value="PE/PPE dimer-like"/>
    <property type="match status" value="1"/>
</dbReference>
<evidence type="ECO:0000313" key="3">
    <source>
        <dbReference type="Proteomes" id="UP001595859"/>
    </source>
</evidence>
<dbReference type="InterPro" id="IPR038332">
    <property type="entry name" value="PPE_sf"/>
</dbReference>
<comment type="caution">
    <text evidence="2">The sequence shown here is derived from an EMBL/GenBank/DDBJ whole genome shotgun (WGS) entry which is preliminary data.</text>
</comment>
<name>A0ABV9SAX4_9PSEU</name>
<sequence length="407" mass="40387">MAGDHGLSDLRFAGYSHGQLADQIDALRGGEGSGSLQNAMEALVTIAFGLAEADATLREQLKAIGVNWQGAAAEGGTSATENASIYAETAIDPVAESARGVGSQGDTFHTTRNGAPDSSALRGPTEESTVDKVAGFFGHTTDHAQQVRETNAAKDAAIDSMTGYQKNSSDALGQAQALPVPPGMNLVAQPVDTSTHVSSVSTYVPPGGYTPGVGTGPGTGGPPTSFSPGTNGGPFGPQVPPGGPNGPLGTPPVTGTGPTPGNPLLPNAANPLAPALRAVNPLLMAEAATVMGTGGAGGAGAGANGDRLARNSGARGGGAGAGAVKNGVPLGAAPDEDARAARNAEKFGARTGRPGSSIMQPAAAGAGRNAEGEEDQEHVRRYGVESSDVFDDERVVAPESIGDDDDR</sequence>
<feature type="compositionally biased region" description="Low complexity" evidence="1">
    <location>
        <begin position="247"/>
        <end position="268"/>
    </location>
</feature>
<feature type="region of interest" description="Disordered" evidence="1">
    <location>
        <begin position="313"/>
        <end position="334"/>
    </location>
</feature>
<feature type="compositionally biased region" description="Gly residues" evidence="1">
    <location>
        <begin position="209"/>
        <end position="221"/>
    </location>
</feature>
<evidence type="ECO:0000313" key="2">
    <source>
        <dbReference type="EMBL" id="MFC4858893.1"/>
    </source>
</evidence>
<dbReference type="EMBL" id="JBHSIS010000024">
    <property type="protein sequence ID" value="MFC4858893.1"/>
    <property type="molecule type" value="Genomic_DNA"/>
</dbReference>
<feature type="region of interest" description="Disordered" evidence="1">
    <location>
        <begin position="99"/>
        <end position="125"/>
    </location>
</feature>
<dbReference type="RefSeq" id="WP_378061612.1">
    <property type="nucleotide sequence ID" value="NZ_JBHSIS010000024.1"/>
</dbReference>
<evidence type="ECO:0008006" key="4">
    <source>
        <dbReference type="Google" id="ProtNLM"/>
    </source>
</evidence>
<organism evidence="2 3">
    <name type="scientific">Actinophytocola glycyrrhizae</name>
    <dbReference type="NCBI Taxonomy" id="2044873"/>
    <lineage>
        <taxon>Bacteria</taxon>
        <taxon>Bacillati</taxon>
        <taxon>Actinomycetota</taxon>
        <taxon>Actinomycetes</taxon>
        <taxon>Pseudonocardiales</taxon>
        <taxon>Pseudonocardiaceae</taxon>
    </lineage>
</organism>
<dbReference type="Proteomes" id="UP001595859">
    <property type="component" value="Unassembled WGS sequence"/>
</dbReference>